<dbReference type="SUPFAM" id="SSF52540">
    <property type="entry name" value="P-loop containing nucleoside triphosphate hydrolases"/>
    <property type="match status" value="1"/>
</dbReference>
<dbReference type="InterPro" id="IPR027417">
    <property type="entry name" value="P-loop_NTPase"/>
</dbReference>
<proteinExistence type="predicted"/>
<dbReference type="NCBIfam" id="NF033889">
    <property type="entry name" value="termin_lrg_T7"/>
    <property type="match status" value="1"/>
</dbReference>
<evidence type="ECO:0000313" key="2">
    <source>
        <dbReference type="Proteomes" id="UP000249557"/>
    </source>
</evidence>
<dbReference type="InterPro" id="IPR047987">
    <property type="entry name" value="Gp19-like_virus"/>
</dbReference>
<dbReference type="Gene3D" id="3.40.50.300">
    <property type="entry name" value="P-loop containing nucleotide triphosphate hydrolases"/>
    <property type="match status" value="1"/>
</dbReference>
<protein>
    <recommendedName>
        <fullName evidence="3">Terminase large subunit gp17-like C-terminal domain-containing protein</fullName>
    </recommendedName>
</protein>
<dbReference type="Proteomes" id="UP000249557">
    <property type="component" value="Unassembled WGS sequence"/>
</dbReference>
<gene>
    <name evidence="1" type="ORF">DI626_01965</name>
</gene>
<organism evidence="1 2">
    <name type="scientific">Micavibrio aeruginosavorus</name>
    <dbReference type="NCBI Taxonomy" id="349221"/>
    <lineage>
        <taxon>Bacteria</taxon>
        <taxon>Pseudomonadati</taxon>
        <taxon>Bdellovibrionota</taxon>
        <taxon>Bdellovibrionia</taxon>
        <taxon>Bdellovibrionales</taxon>
        <taxon>Pseudobdellovibrionaceae</taxon>
        <taxon>Micavibrio</taxon>
    </lineage>
</organism>
<sequence>MKQQHCQCPDLHLFLSAWNKSQNLNTPDMHFQIVTWLQKCWELGKTRLILQAFRASGKSTLIAIFSAWLLCRDPDLRILVLSAESILAEKMVRMIRKVIEHHPMTTGLRPDRADQWAADSFTIKRTRISRDPSVLARGLHANITGTRADVILCDDVEVPNTCDTAEKREKLRERLGENDFILTPGGTVLYIGTPHSYYTIYAGKPRTEIGEEEIFLRNYERAFVPIVNEKGGSAWPERYSMAAIDEMRVQTGPMKFAAQMMLEPVNILNSKLDPSLLIRYDEEIIYSEAQQTIRLFLCGNKLASVSAWWDPAFGTGHGDASVLAVVYTDTEGKYWLHRVEYITVKAGEGEDEASLQCRRVAEIAKALFIPVITVETNGIGKFLPNILRRTFGEMGVNCGVIEKASGKAKVERILEAFDARLAARSLNVHKSVYETPFIREMTEWKPKGGAQRDDGLDAVAGAILNEPIRVQRPSASAPRIWYAGGETHAADTQFDV</sequence>
<evidence type="ECO:0000313" key="1">
    <source>
        <dbReference type="EMBL" id="PZO88355.1"/>
    </source>
</evidence>
<name>A0A2W5BZ68_9BACT</name>
<dbReference type="Gene3D" id="3.30.420.240">
    <property type="match status" value="1"/>
</dbReference>
<accession>A0A2W5BZ68</accession>
<dbReference type="AlphaFoldDB" id="A0A2W5BZ68"/>
<reference evidence="1 2" key="1">
    <citation type="submission" date="2017-08" db="EMBL/GenBank/DDBJ databases">
        <title>Infants hospitalized years apart are colonized by the same room-sourced microbial strains.</title>
        <authorList>
            <person name="Brooks B."/>
            <person name="Olm M.R."/>
            <person name="Firek B.A."/>
            <person name="Baker R."/>
            <person name="Thomas B.C."/>
            <person name="Morowitz M.J."/>
            <person name="Banfield J.F."/>
        </authorList>
    </citation>
    <scope>NUCLEOTIDE SEQUENCE [LARGE SCALE GENOMIC DNA]</scope>
    <source>
        <strain evidence="1">S2_018_000_R2_104</strain>
    </source>
</reference>
<comment type="caution">
    <text evidence="1">The sequence shown here is derived from an EMBL/GenBank/DDBJ whole genome shotgun (WGS) entry which is preliminary data.</text>
</comment>
<dbReference type="EMBL" id="QFNK01000020">
    <property type="protein sequence ID" value="PZO88355.1"/>
    <property type="molecule type" value="Genomic_DNA"/>
</dbReference>
<evidence type="ECO:0008006" key="3">
    <source>
        <dbReference type="Google" id="ProtNLM"/>
    </source>
</evidence>